<dbReference type="InterPro" id="IPR002123">
    <property type="entry name" value="Plipid/glycerol_acylTrfase"/>
</dbReference>
<organism evidence="5 6">
    <name type="scientific">Pseudonocardia autotrophica</name>
    <name type="common">Amycolata autotrophica</name>
    <name type="synonym">Nocardia autotrophica</name>
    <dbReference type="NCBI Taxonomy" id="2074"/>
    <lineage>
        <taxon>Bacteria</taxon>
        <taxon>Bacillati</taxon>
        <taxon>Actinomycetota</taxon>
        <taxon>Actinomycetes</taxon>
        <taxon>Pseudonocardiales</taxon>
        <taxon>Pseudonocardiaceae</taxon>
        <taxon>Pseudonocardia</taxon>
    </lineage>
</organism>
<comment type="caution">
    <text evidence="5">The sequence shown here is derived from an EMBL/GenBank/DDBJ whole genome shotgun (WGS) entry which is preliminary data.</text>
</comment>
<sequence length="233" mass="24749">MNRPGAGPSGLTPGSIGWLHDLARWLGTWIFTPFFRIRVRHQDRIPAEGPVVVVANHSAFVDGPLLFGMFGRRVVFLVKQEMFRGPLRLLLPALGQIPVRREVADRRPLTAALDVLRGGGVVAVFPEGTRGTGEVAAARQGAAWLARTASAPLLPVAVRGTRRPDGVGRRFRPTVDVLVGAALPIPSAPGREGLAAATADVADALRALVRELDGGGPRNGDSYEAGSNRPGRE</sequence>
<dbReference type="Proteomes" id="UP000194360">
    <property type="component" value="Unassembled WGS sequence"/>
</dbReference>
<accession>A0A1Y2MIQ5</accession>
<protein>
    <submittedName>
        <fullName evidence="5">1-acyl-sn-glycerol-3-phosphate acyltransferase</fullName>
        <ecNumber evidence="5">2.3.1.-</ecNumber>
    </submittedName>
</protein>
<dbReference type="EC" id="2.3.1.-" evidence="5"/>
<evidence type="ECO:0000259" key="4">
    <source>
        <dbReference type="SMART" id="SM00563"/>
    </source>
</evidence>
<evidence type="ECO:0000313" key="6">
    <source>
        <dbReference type="Proteomes" id="UP000194360"/>
    </source>
</evidence>
<evidence type="ECO:0000256" key="3">
    <source>
        <dbReference type="SAM" id="MobiDB-lite"/>
    </source>
</evidence>
<dbReference type="PANTHER" id="PTHR10434:SF11">
    <property type="entry name" value="1-ACYL-SN-GLYCEROL-3-PHOSPHATE ACYLTRANSFERASE"/>
    <property type="match status" value="1"/>
</dbReference>
<feature type="domain" description="Phospholipid/glycerol acyltransferase" evidence="4">
    <location>
        <begin position="51"/>
        <end position="161"/>
    </location>
</feature>
<evidence type="ECO:0000256" key="2">
    <source>
        <dbReference type="ARBA" id="ARBA00023315"/>
    </source>
</evidence>
<gene>
    <name evidence="5" type="primary">plsC_4</name>
    <name evidence="5" type="ORF">BG845_06297</name>
</gene>
<dbReference type="STRING" id="2074.BG845_06297"/>
<name>A0A1Y2MIQ5_PSEAH</name>
<dbReference type="OrthoDB" id="9808424at2"/>
<reference evidence="5 6" key="1">
    <citation type="submission" date="2016-09" db="EMBL/GenBank/DDBJ databases">
        <title>Pseudonocardia autotrophica DSM535, a candidate organism with high potential of specific P450 cytochromes.</title>
        <authorList>
            <person name="Grumaz C."/>
            <person name="Vainshtein Y."/>
            <person name="Kirstahler P."/>
            <person name="Sohn K."/>
        </authorList>
    </citation>
    <scope>NUCLEOTIDE SEQUENCE [LARGE SCALE GENOMIC DNA]</scope>
    <source>
        <strain evidence="5 6">DSM 535</strain>
    </source>
</reference>
<dbReference type="GO" id="GO:0003841">
    <property type="term" value="F:1-acylglycerol-3-phosphate O-acyltransferase activity"/>
    <property type="evidence" value="ECO:0007669"/>
    <property type="project" value="TreeGrafter"/>
</dbReference>
<dbReference type="CDD" id="cd07989">
    <property type="entry name" value="LPLAT_AGPAT-like"/>
    <property type="match status" value="1"/>
</dbReference>
<evidence type="ECO:0000313" key="5">
    <source>
        <dbReference type="EMBL" id="OSY35140.1"/>
    </source>
</evidence>
<dbReference type="Pfam" id="PF01553">
    <property type="entry name" value="Acyltransferase"/>
    <property type="match status" value="1"/>
</dbReference>
<keyword evidence="2 5" id="KW-0012">Acyltransferase</keyword>
<dbReference type="RefSeq" id="WP_085916354.1">
    <property type="nucleotide sequence ID" value="NZ_AP018920.1"/>
</dbReference>
<keyword evidence="6" id="KW-1185">Reference proteome</keyword>
<dbReference type="EMBL" id="MIGB01000057">
    <property type="protein sequence ID" value="OSY35140.1"/>
    <property type="molecule type" value="Genomic_DNA"/>
</dbReference>
<feature type="region of interest" description="Disordered" evidence="3">
    <location>
        <begin position="212"/>
        <end position="233"/>
    </location>
</feature>
<dbReference type="GO" id="GO:0006654">
    <property type="term" value="P:phosphatidic acid biosynthetic process"/>
    <property type="evidence" value="ECO:0007669"/>
    <property type="project" value="TreeGrafter"/>
</dbReference>
<dbReference type="GO" id="GO:0005886">
    <property type="term" value="C:plasma membrane"/>
    <property type="evidence" value="ECO:0007669"/>
    <property type="project" value="TreeGrafter"/>
</dbReference>
<keyword evidence="1 5" id="KW-0808">Transferase</keyword>
<evidence type="ECO:0000256" key="1">
    <source>
        <dbReference type="ARBA" id="ARBA00022679"/>
    </source>
</evidence>
<dbReference type="AlphaFoldDB" id="A0A1Y2MIQ5"/>
<dbReference type="PANTHER" id="PTHR10434">
    <property type="entry name" value="1-ACYL-SN-GLYCEROL-3-PHOSPHATE ACYLTRANSFERASE"/>
    <property type="match status" value="1"/>
</dbReference>
<proteinExistence type="predicted"/>
<dbReference type="SMART" id="SM00563">
    <property type="entry name" value="PlsC"/>
    <property type="match status" value="1"/>
</dbReference>
<dbReference type="SUPFAM" id="SSF69593">
    <property type="entry name" value="Glycerol-3-phosphate (1)-acyltransferase"/>
    <property type="match status" value="1"/>
</dbReference>